<feature type="domain" description="Peptidase S54 rhomboid" evidence="12">
    <location>
        <begin position="114"/>
        <end position="262"/>
    </location>
</feature>
<evidence type="ECO:0000256" key="1">
    <source>
        <dbReference type="ARBA" id="ARBA00000156"/>
    </source>
</evidence>
<feature type="active site" description="Nucleophile" evidence="9">
    <location>
        <position position="183"/>
    </location>
</feature>
<evidence type="ECO:0000256" key="7">
    <source>
        <dbReference type="ARBA" id="ARBA00023136"/>
    </source>
</evidence>
<evidence type="ECO:0000256" key="10">
    <source>
        <dbReference type="SAM" id="MobiDB-lite"/>
    </source>
</evidence>
<dbReference type="InterPro" id="IPR035952">
    <property type="entry name" value="Rhomboid-like_sf"/>
</dbReference>
<proteinExistence type="inferred from homology"/>
<accession>A0A6J0U6F1</accession>
<feature type="transmembrane region" description="Helical" evidence="11">
    <location>
        <begin position="119"/>
        <end position="142"/>
    </location>
</feature>
<dbReference type="KEGG" id="pvt:110082751"/>
<keyword evidence="6 11" id="KW-1133">Transmembrane helix</keyword>
<keyword evidence="7 11" id="KW-0472">Membrane</keyword>
<evidence type="ECO:0000313" key="16">
    <source>
        <dbReference type="RefSeq" id="XP_020656248.2"/>
    </source>
</evidence>
<evidence type="ECO:0000256" key="9">
    <source>
        <dbReference type="PIRSR" id="PIRSR037470-50"/>
    </source>
</evidence>
<dbReference type="PIRSF" id="PIRSF037470">
    <property type="entry name" value="Rhomboid"/>
    <property type="match status" value="1"/>
</dbReference>
<dbReference type="Pfam" id="PF01694">
    <property type="entry name" value="Rhomboid"/>
    <property type="match status" value="1"/>
</dbReference>
<dbReference type="InterPro" id="IPR017213">
    <property type="entry name" value="Peptidase_S54_rhomboid_met"/>
</dbReference>
<evidence type="ECO:0000256" key="4">
    <source>
        <dbReference type="ARBA" id="ARBA00013039"/>
    </source>
</evidence>
<dbReference type="GO" id="GO:0016020">
    <property type="term" value="C:membrane"/>
    <property type="evidence" value="ECO:0007669"/>
    <property type="project" value="UniProtKB-SubCell"/>
</dbReference>
<dbReference type="AlphaFoldDB" id="A0A6J0U6F1"/>
<dbReference type="OrthoDB" id="418595at2759"/>
<evidence type="ECO:0000313" key="15">
    <source>
        <dbReference type="RefSeq" id="XP_020656247.2"/>
    </source>
</evidence>
<evidence type="ECO:0000256" key="8">
    <source>
        <dbReference type="PIRNR" id="PIRNR037470"/>
    </source>
</evidence>
<feature type="region of interest" description="Disordered" evidence="10">
    <location>
        <begin position="1"/>
        <end position="31"/>
    </location>
</feature>
<dbReference type="GeneID" id="110082751"/>
<protein>
    <recommendedName>
        <fullName evidence="4">rhomboid protease</fullName>
        <ecNumber evidence="4">3.4.21.105</ecNumber>
    </recommendedName>
</protein>
<dbReference type="GO" id="GO:0004252">
    <property type="term" value="F:serine-type endopeptidase activity"/>
    <property type="evidence" value="ECO:0007669"/>
    <property type="project" value="UniProtKB-UniRule"/>
</dbReference>
<dbReference type="PANTHER" id="PTHR45840">
    <property type="entry name" value="RHOMBOID-RELATED PROTEIN"/>
    <property type="match status" value="1"/>
</dbReference>
<dbReference type="InterPro" id="IPR051739">
    <property type="entry name" value="Rhomboid_IM_Serine_Proteases"/>
</dbReference>
<feature type="compositionally biased region" description="Basic and acidic residues" evidence="10">
    <location>
        <begin position="17"/>
        <end position="28"/>
    </location>
</feature>
<evidence type="ECO:0000256" key="11">
    <source>
        <dbReference type="SAM" id="Phobius"/>
    </source>
</evidence>
<dbReference type="EC" id="3.4.21.105" evidence="4"/>
<gene>
    <name evidence="14 15 16" type="primary">RHBDL2</name>
</gene>
<comment type="catalytic activity">
    <reaction evidence="1">
        <text>Cleaves type-1 transmembrane domains using a catalytic dyad composed of serine and histidine that are contributed by different transmembrane domains.</text>
        <dbReference type="EC" id="3.4.21.105"/>
    </reaction>
</comment>
<name>A0A6J0U6F1_9SAUR</name>
<evidence type="ECO:0000259" key="12">
    <source>
        <dbReference type="Pfam" id="PF01694"/>
    </source>
</evidence>
<comment type="subcellular location">
    <subcellularLocation>
        <location evidence="2">Membrane</location>
        <topology evidence="2">Multi-pass membrane protein</topology>
    </subcellularLocation>
</comment>
<dbReference type="PANTHER" id="PTHR45840:SF6">
    <property type="entry name" value="RHOMBOID-RELATED PROTEIN 2"/>
    <property type="match status" value="1"/>
</dbReference>
<organism evidence="13 15">
    <name type="scientific">Pogona vitticeps</name>
    <name type="common">central bearded dragon</name>
    <dbReference type="NCBI Taxonomy" id="103695"/>
    <lineage>
        <taxon>Eukaryota</taxon>
        <taxon>Metazoa</taxon>
        <taxon>Chordata</taxon>
        <taxon>Craniata</taxon>
        <taxon>Vertebrata</taxon>
        <taxon>Euteleostomi</taxon>
        <taxon>Lepidosauria</taxon>
        <taxon>Squamata</taxon>
        <taxon>Bifurcata</taxon>
        <taxon>Unidentata</taxon>
        <taxon>Episquamata</taxon>
        <taxon>Toxicofera</taxon>
        <taxon>Iguania</taxon>
        <taxon>Acrodonta</taxon>
        <taxon>Agamidae</taxon>
        <taxon>Amphibolurinae</taxon>
        <taxon>Pogona</taxon>
    </lineage>
</organism>
<evidence type="ECO:0000256" key="6">
    <source>
        <dbReference type="ARBA" id="ARBA00022989"/>
    </source>
</evidence>
<feature type="transmembrane region" description="Helical" evidence="11">
    <location>
        <begin position="69"/>
        <end position="87"/>
    </location>
</feature>
<keyword evidence="13" id="KW-1185">Reference proteome</keyword>
<dbReference type="SUPFAM" id="SSF144091">
    <property type="entry name" value="Rhomboid-like"/>
    <property type="match status" value="1"/>
</dbReference>
<comment type="similarity">
    <text evidence="3 8">Belongs to the peptidase S54 family.</text>
</comment>
<keyword evidence="5 11" id="KW-0812">Transmembrane</keyword>
<evidence type="ECO:0000313" key="14">
    <source>
        <dbReference type="RefSeq" id="XP_020656246.2"/>
    </source>
</evidence>
<dbReference type="GO" id="GO:0006508">
    <property type="term" value="P:proteolysis"/>
    <property type="evidence" value="ECO:0007669"/>
    <property type="project" value="UniProtKB-KW"/>
</dbReference>
<dbReference type="CTD" id="54933"/>
<dbReference type="RefSeq" id="XP_020656246.2">
    <property type="nucleotide sequence ID" value="XM_020800587.2"/>
</dbReference>
<feature type="transmembrane region" description="Helical" evidence="11">
    <location>
        <begin position="205"/>
        <end position="229"/>
    </location>
</feature>
<dbReference type="RefSeq" id="XP_020656247.2">
    <property type="nucleotide sequence ID" value="XM_020800588.2"/>
</dbReference>
<feature type="active site" evidence="9">
    <location>
        <position position="246"/>
    </location>
</feature>
<evidence type="ECO:0000256" key="2">
    <source>
        <dbReference type="ARBA" id="ARBA00004141"/>
    </source>
</evidence>
<dbReference type="Proteomes" id="UP001652642">
    <property type="component" value="Chromosome 9"/>
</dbReference>
<feature type="transmembrane region" description="Helical" evidence="11">
    <location>
        <begin position="241"/>
        <end position="261"/>
    </location>
</feature>
<evidence type="ECO:0000313" key="13">
    <source>
        <dbReference type="Proteomes" id="UP001652642"/>
    </source>
</evidence>
<dbReference type="RefSeq" id="XP_020656248.2">
    <property type="nucleotide sequence ID" value="XM_020800589.2"/>
</dbReference>
<dbReference type="Gene3D" id="1.20.1540.10">
    <property type="entry name" value="Rhomboid-like"/>
    <property type="match status" value="1"/>
</dbReference>
<feature type="transmembrane region" description="Helical" evidence="11">
    <location>
        <begin position="273"/>
        <end position="295"/>
    </location>
</feature>
<evidence type="ECO:0000256" key="3">
    <source>
        <dbReference type="ARBA" id="ARBA00009045"/>
    </source>
</evidence>
<sequence length="300" mass="33308">MELERLSLEGAPEPLVGEERRRREEEGRAGGPCPGCSCENLHQTVSKWLLPERARATYLERATCLPPPLFILAVSAAELSVFIYYAVWKPQTQWITLDTGIWESPFIYRPDKRREAWRFLSYMLVHAGIEHIIGNLVLQLVLGIPLELVHKGHRVGLVYLAGVVGGSLASSICDPLRGLVGASGGVYALIGGYFMNILVNFQEMIPLFGAIRLLLIFFIVGTDVGFALYRRFLSPVAGVQVSFVAHIAGGLAGMSVGYVIFSSFDKNFIKDPRFWICIVAYLLFVGFAVFFNVFFSPANQ</sequence>
<dbReference type="InterPro" id="IPR022764">
    <property type="entry name" value="Peptidase_S54_rhomboid_dom"/>
</dbReference>
<reference evidence="14 15" key="1">
    <citation type="submission" date="2025-05" db="UniProtKB">
        <authorList>
            <consortium name="RefSeq"/>
        </authorList>
    </citation>
    <scope>IDENTIFICATION</scope>
</reference>
<feature type="transmembrane region" description="Helical" evidence="11">
    <location>
        <begin position="179"/>
        <end position="199"/>
    </location>
</feature>
<evidence type="ECO:0000256" key="5">
    <source>
        <dbReference type="ARBA" id="ARBA00022692"/>
    </source>
</evidence>